<dbReference type="PANTHER" id="PTHR43792">
    <property type="entry name" value="GNAT FAMILY, PUTATIVE (AFU_ORTHOLOGUE AFUA_3G00765)-RELATED-RELATED"/>
    <property type="match status" value="1"/>
</dbReference>
<dbReference type="InterPro" id="IPR016181">
    <property type="entry name" value="Acyl_CoA_acyltransferase"/>
</dbReference>
<dbReference type="Proteomes" id="UP001180081">
    <property type="component" value="Unassembled WGS sequence"/>
</dbReference>
<feature type="domain" description="N-acetyltransferase" evidence="4">
    <location>
        <begin position="5"/>
        <end position="171"/>
    </location>
</feature>
<keyword evidence="6" id="KW-1185">Reference proteome</keyword>
<evidence type="ECO:0000256" key="2">
    <source>
        <dbReference type="ARBA" id="ARBA00023315"/>
    </source>
</evidence>
<dbReference type="Gene3D" id="3.40.630.30">
    <property type="match status" value="1"/>
</dbReference>
<dbReference type="RefSeq" id="WP_290331806.1">
    <property type="nucleotide sequence ID" value="NZ_JAUFPU010000004.1"/>
</dbReference>
<evidence type="ECO:0000313" key="6">
    <source>
        <dbReference type="Proteomes" id="UP001180081"/>
    </source>
</evidence>
<reference evidence="5" key="2">
    <citation type="submission" date="2023-06" db="EMBL/GenBank/DDBJ databases">
        <authorList>
            <person name="Lucena T."/>
            <person name="Sun Q."/>
        </authorList>
    </citation>
    <scope>NUCLEOTIDE SEQUENCE</scope>
    <source>
        <strain evidence="5">CECT 7703</strain>
    </source>
</reference>
<protein>
    <submittedName>
        <fullName evidence="5">GNAT family N-acetyltransferase</fullName>
    </submittedName>
</protein>
<dbReference type="EMBL" id="JAUFPU010000004">
    <property type="protein sequence ID" value="MDN3576211.1"/>
    <property type="molecule type" value="Genomic_DNA"/>
</dbReference>
<evidence type="ECO:0000259" key="4">
    <source>
        <dbReference type="PROSITE" id="PS51186"/>
    </source>
</evidence>
<proteinExistence type="inferred from homology"/>
<evidence type="ECO:0000256" key="1">
    <source>
        <dbReference type="ARBA" id="ARBA00022679"/>
    </source>
</evidence>
<evidence type="ECO:0000313" key="5">
    <source>
        <dbReference type="EMBL" id="MDN3576211.1"/>
    </source>
</evidence>
<accession>A0ABT8B3J1</accession>
<dbReference type="Pfam" id="PF13302">
    <property type="entry name" value="Acetyltransf_3"/>
    <property type="match status" value="1"/>
</dbReference>
<dbReference type="SUPFAM" id="SSF55729">
    <property type="entry name" value="Acyl-CoA N-acyltransferases (Nat)"/>
    <property type="match status" value="1"/>
</dbReference>
<reference evidence="5" key="1">
    <citation type="journal article" date="2014" name="Int. J. Syst. Evol. Microbiol.">
        <title>Complete genome of a new Firmicutes species belonging to the dominant human colonic microbiota ('Ruminococcus bicirculans') reveals two chromosomes and a selective capacity to utilize plant glucans.</title>
        <authorList>
            <consortium name="NISC Comparative Sequencing Program"/>
            <person name="Wegmann U."/>
            <person name="Louis P."/>
            <person name="Goesmann A."/>
            <person name="Henrissat B."/>
            <person name="Duncan S.H."/>
            <person name="Flint H.J."/>
        </authorList>
    </citation>
    <scope>NUCLEOTIDE SEQUENCE</scope>
    <source>
        <strain evidence="5">CECT 7703</strain>
    </source>
</reference>
<sequence length="188" mass="21010">MSSTLLLSPPTLADAESLLDFELANRAYFEGQINARDPAYYDLEQVRRAIETAAQERSQDRAYQYLIRVGDTLVGRVNLTGVARPYYNKASLGYRIGQGHGGRGYASQAVALVLEEAFHQLGLYRIEAIVRPDNLGSVKVLERNGFTEFGRARRSMLLNGVWHDLLHFECHGPDGRLAIREERAAATV</sequence>
<name>A0ABT8B3J1_9NEIS</name>
<comment type="caution">
    <text evidence="5">The sequence shown here is derived from an EMBL/GenBank/DDBJ whole genome shotgun (WGS) entry which is preliminary data.</text>
</comment>
<gene>
    <name evidence="5" type="ORF">QWZ03_05470</name>
</gene>
<keyword evidence="1" id="KW-0808">Transferase</keyword>
<evidence type="ECO:0000256" key="3">
    <source>
        <dbReference type="ARBA" id="ARBA00038502"/>
    </source>
</evidence>
<dbReference type="InterPro" id="IPR051531">
    <property type="entry name" value="N-acetyltransferase"/>
</dbReference>
<dbReference type="InterPro" id="IPR000182">
    <property type="entry name" value="GNAT_dom"/>
</dbReference>
<organism evidence="5 6">
    <name type="scientific">Chitinimonas viridis</name>
    <dbReference type="NCBI Taxonomy" id="664880"/>
    <lineage>
        <taxon>Bacteria</taxon>
        <taxon>Pseudomonadati</taxon>
        <taxon>Pseudomonadota</taxon>
        <taxon>Betaproteobacteria</taxon>
        <taxon>Neisseriales</taxon>
        <taxon>Chitinibacteraceae</taxon>
        <taxon>Chitinimonas</taxon>
    </lineage>
</organism>
<dbReference type="PROSITE" id="PS51186">
    <property type="entry name" value="GNAT"/>
    <property type="match status" value="1"/>
</dbReference>
<keyword evidence="2" id="KW-0012">Acyltransferase</keyword>
<comment type="similarity">
    <text evidence="3">Belongs to the acetyltransferase family. RimJ subfamily.</text>
</comment>
<dbReference type="PANTHER" id="PTHR43792:SF8">
    <property type="entry name" value="[RIBOSOMAL PROTEIN US5]-ALANINE N-ACETYLTRANSFERASE"/>
    <property type="match status" value="1"/>
</dbReference>